<evidence type="ECO:0000313" key="4">
    <source>
        <dbReference type="Proteomes" id="UP000461010"/>
    </source>
</evidence>
<sequence>MQTKQKLLVFPTSRAVRSFISLQKDKNTLLPSILTIDEFLKKSISFDNKKYIDEEQRFLYLKESIKNTDIKKLGISDNFTKFLKQNDYIYRFFLELSSEKVEISKIRDADTYEYFNEHLSILEQIRKNYINILDENSCVDRVNMSMHYKINKNFLKRFDCIDFIFEGYFTNVEFDIIKDIASIVDLNISFYSNEYNQKSLEKFDFLEEKIELNKKYEISLSNKSLINKDEIENNLISLDIKGFNSRINQIAYIKSSITKAVSNGVNPSNIALVLPDESFASWLQLFDNEQYFNYAMGRNIKNYKLYQVAYAINSYLNEDEVKNLSNLEYLKIEKTFIDKEIKTIWNKICTKENFDFICAYIKSNEENIEIIEKYDEVIYKLNFLLFSNENSILVKDLYKIFLQKISKITLDDVNSGKVTVLGLLETRAVSFDTVIICDFNENFIPKRSIKDKFLSTKIKSIANLPTSQDRESLQKYYYKRLIDSSRNLYICYVNSDTNQISRFANELFPNKIDTNRSDNLYKHILYNNHNITHFEGDIIKNIDLTQFEWSATSFKNFLECKRKFYFQHILKIKEHTISLKPKGFELGSIVHSILEKYYINQSNDLSYKIIEDLFYEYRTSNPFLALDLEIWKKKLYDFYLYDKQRLENRKIIALEKNFNIIFDDIKIKGVIDRVDIFEDTYEVIDYKTSSSLKIDSLKNYEKSKDFQLEFYYLAMSEIYKTDKVNAFYYDLNNTKLEEEIALDKKLELLTQKFSEIKELSKKEISFQKCEEKVVCTYCPYSTICNR</sequence>
<name>A0A6L4WTX5_9BACT</name>
<dbReference type="Gene3D" id="3.40.50.300">
    <property type="entry name" value="P-loop containing nucleotide triphosphate hydrolases"/>
    <property type="match status" value="1"/>
</dbReference>
<proteinExistence type="predicted"/>
<dbReference type="Proteomes" id="UP000472839">
    <property type="component" value="Unassembled WGS sequence"/>
</dbReference>
<protein>
    <submittedName>
        <fullName evidence="2">Dna2/Cas4 domain-containing protein</fullName>
    </submittedName>
</protein>
<comment type="caution">
    <text evidence="2">The sequence shown here is derived from an EMBL/GenBank/DDBJ whole genome shotgun (WGS) entry which is preliminary data.</text>
</comment>
<dbReference type="Gene3D" id="3.90.320.10">
    <property type="match status" value="1"/>
</dbReference>
<evidence type="ECO:0000259" key="1">
    <source>
        <dbReference type="Pfam" id="PF12705"/>
    </source>
</evidence>
<dbReference type="AlphaFoldDB" id="A0A6L4WTX5"/>
<keyword evidence="4" id="KW-1185">Reference proteome</keyword>
<evidence type="ECO:0000313" key="5">
    <source>
        <dbReference type="Proteomes" id="UP000472839"/>
    </source>
</evidence>
<reference evidence="4 5" key="1">
    <citation type="submission" date="2019-10" db="EMBL/GenBank/DDBJ databases">
        <title>Poseidonibacter ostreae sp. nov., isolated from the gut of the Ostrea denselamellosa.</title>
        <authorList>
            <person name="Choi A."/>
        </authorList>
    </citation>
    <scope>NUCLEOTIDE SEQUENCE [LARGE SCALE GENOMIC DNA]</scope>
    <source>
        <strain evidence="2 5">SJOD-M-33</strain>
        <strain evidence="3 4">SJOD-M-5</strain>
    </source>
</reference>
<dbReference type="EMBL" id="WFKK01000021">
    <property type="protein sequence ID" value="KAB7888695.1"/>
    <property type="molecule type" value="Genomic_DNA"/>
</dbReference>
<evidence type="ECO:0000313" key="3">
    <source>
        <dbReference type="EMBL" id="KAB7892480.1"/>
    </source>
</evidence>
<organism evidence="2 5">
    <name type="scientific">Poseidonibacter ostreae</name>
    <dbReference type="NCBI Taxonomy" id="2654171"/>
    <lineage>
        <taxon>Bacteria</taxon>
        <taxon>Pseudomonadati</taxon>
        <taxon>Campylobacterota</taxon>
        <taxon>Epsilonproteobacteria</taxon>
        <taxon>Campylobacterales</taxon>
        <taxon>Arcobacteraceae</taxon>
        <taxon>Poseidonibacter</taxon>
    </lineage>
</organism>
<dbReference type="Proteomes" id="UP000461010">
    <property type="component" value="Unassembled WGS sequence"/>
</dbReference>
<dbReference type="SUPFAM" id="SSF52540">
    <property type="entry name" value="P-loop containing nucleoside triphosphate hydrolases"/>
    <property type="match status" value="1"/>
</dbReference>
<dbReference type="InterPro" id="IPR027417">
    <property type="entry name" value="P-loop_NTPase"/>
</dbReference>
<dbReference type="RefSeq" id="WP_152188027.1">
    <property type="nucleotide sequence ID" value="NZ_WFKI01000014.1"/>
</dbReference>
<gene>
    <name evidence="3" type="ORF">GBG18_02325</name>
    <name evidence="2" type="ORF">GBG19_08175</name>
</gene>
<accession>A0A6L4WTX5</accession>
<dbReference type="EMBL" id="WFKJ01000004">
    <property type="protein sequence ID" value="KAB7892480.1"/>
    <property type="molecule type" value="Genomic_DNA"/>
</dbReference>
<dbReference type="InterPro" id="IPR011604">
    <property type="entry name" value="PDDEXK-like_dom_sf"/>
</dbReference>
<feature type="domain" description="PD-(D/E)XK endonuclease-like" evidence="1">
    <location>
        <begin position="548"/>
        <end position="785"/>
    </location>
</feature>
<evidence type="ECO:0000313" key="2">
    <source>
        <dbReference type="EMBL" id="KAB7888695.1"/>
    </source>
</evidence>
<dbReference type="Pfam" id="PF12705">
    <property type="entry name" value="PDDEXK_1"/>
    <property type="match status" value="1"/>
</dbReference>
<dbReference type="InterPro" id="IPR038726">
    <property type="entry name" value="PDDEXK_AddAB-type"/>
</dbReference>
<dbReference type="SUPFAM" id="SSF52980">
    <property type="entry name" value="Restriction endonuclease-like"/>
    <property type="match status" value="1"/>
</dbReference>
<dbReference type="InterPro" id="IPR011335">
    <property type="entry name" value="Restrct_endonuc-II-like"/>
</dbReference>